<feature type="binding site" evidence="12">
    <location>
        <position position="82"/>
    </location>
    <ligand>
        <name>Na(+)</name>
        <dbReference type="ChEBI" id="CHEBI:29101"/>
        <note>structural</note>
    </ligand>
</feature>
<evidence type="ECO:0000256" key="1">
    <source>
        <dbReference type="ARBA" id="ARBA00004651"/>
    </source>
</evidence>
<comment type="catalytic activity">
    <reaction evidence="11">
        <text>fluoride(in) = fluoride(out)</text>
        <dbReference type="Rhea" id="RHEA:76159"/>
        <dbReference type="ChEBI" id="CHEBI:17051"/>
    </reaction>
    <physiologicalReaction direction="left-to-right" evidence="11">
        <dbReference type="Rhea" id="RHEA:76160"/>
    </physiologicalReaction>
</comment>
<dbReference type="PANTHER" id="PTHR28259:SF1">
    <property type="entry name" value="FLUORIDE EXPORT PROTEIN 1-RELATED"/>
    <property type="match status" value="1"/>
</dbReference>
<dbReference type="Proteomes" id="UP000251842">
    <property type="component" value="Chromosome"/>
</dbReference>
<sequence length="129" mass="13517">MNSWGAQLALVMAGGALGAAGRFWLGGAMLRQFGDRLPWGTLAANLIGAFAIGFLAEWLQERGTVALYWRAFLIVGVLGALTTYSSLVLEMLLFARGGRGGTALAYLGITLVAGLALVWAGARVGSMLR</sequence>
<feature type="transmembrane region" description="Helical" evidence="12">
    <location>
        <begin position="104"/>
        <end position="122"/>
    </location>
</feature>
<reference evidence="14" key="1">
    <citation type="submission" date="2018-05" db="EMBL/GenBank/DDBJ databases">
        <title>Luteimonas pekinense sp. nov., isolated from human Meibomian gland secretions, Beijing, China.</title>
        <authorList>
            <person name="Wen T."/>
            <person name="Bai H."/>
            <person name="Lv H."/>
        </authorList>
    </citation>
    <scope>NUCLEOTIDE SEQUENCE [LARGE SCALE GENOMIC DNA]</scope>
    <source>
        <strain evidence="14">83-4</strain>
    </source>
</reference>
<keyword evidence="12" id="KW-0813">Transport</keyword>
<evidence type="ECO:0000256" key="4">
    <source>
        <dbReference type="ARBA" id="ARBA00022692"/>
    </source>
</evidence>
<keyword evidence="8 12" id="KW-0472">Membrane</keyword>
<keyword evidence="7 12" id="KW-0406">Ion transport</keyword>
<dbReference type="InterPro" id="IPR003691">
    <property type="entry name" value="FluC"/>
</dbReference>
<evidence type="ECO:0000256" key="2">
    <source>
        <dbReference type="ARBA" id="ARBA00022475"/>
    </source>
</evidence>
<evidence type="ECO:0000256" key="12">
    <source>
        <dbReference type="HAMAP-Rule" id="MF_00454"/>
    </source>
</evidence>
<evidence type="ECO:0000256" key="10">
    <source>
        <dbReference type="ARBA" id="ARBA00035120"/>
    </source>
</evidence>
<organism evidence="13 14">
    <name type="scientific">Solilutibacter oculi</name>
    <dbReference type="NCBI Taxonomy" id="2698682"/>
    <lineage>
        <taxon>Bacteria</taxon>
        <taxon>Pseudomonadati</taxon>
        <taxon>Pseudomonadota</taxon>
        <taxon>Gammaproteobacteria</taxon>
        <taxon>Lysobacterales</taxon>
        <taxon>Lysobacteraceae</taxon>
        <taxon>Solilutibacter</taxon>
    </lineage>
</organism>
<evidence type="ECO:0000313" key="13">
    <source>
        <dbReference type="EMBL" id="AXA83309.1"/>
    </source>
</evidence>
<dbReference type="AlphaFoldDB" id="A0A344J2P9"/>
<comment type="activity regulation">
    <text evidence="12">Na(+) is not transported, but it plays an essential structural role and its presence is essential for fluoride channel function.</text>
</comment>
<keyword evidence="4 12" id="KW-0812">Transmembrane</keyword>
<dbReference type="GO" id="GO:0046872">
    <property type="term" value="F:metal ion binding"/>
    <property type="evidence" value="ECO:0007669"/>
    <property type="project" value="UniProtKB-KW"/>
</dbReference>
<keyword evidence="3" id="KW-0997">Cell inner membrane</keyword>
<dbReference type="EMBL" id="CP029556">
    <property type="protein sequence ID" value="AXA83309.1"/>
    <property type="molecule type" value="Genomic_DNA"/>
</dbReference>
<dbReference type="GO" id="GO:0062054">
    <property type="term" value="F:fluoride channel activity"/>
    <property type="evidence" value="ECO:0007669"/>
    <property type="project" value="UniProtKB-UniRule"/>
</dbReference>
<feature type="transmembrane region" description="Helical" evidence="12">
    <location>
        <begin position="37"/>
        <end position="56"/>
    </location>
</feature>
<evidence type="ECO:0000256" key="3">
    <source>
        <dbReference type="ARBA" id="ARBA00022519"/>
    </source>
</evidence>
<evidence type="ECO:0000256" key="6">
    <source>
        <dbReference type="ARBA" id="ARBA00023053"/>
    </source>
</evidence>
<gene>
    <name evidence="12" type="primary">fluC</name>
    <name evidence="12" type="synonym">crcB</name>
    <name evidence="13" type="ORF">DCD74_00130</name>
</gene>
<name>A0A344J2P9_9GAMM</name>
<dbReference type="OrthoDB" id="9806299at2"/>
<dbReference type="RefSeq" id="WP_112925531.1">
    <property type="nucleotide sequence ID" value="NZ_CP029556.1"/>
</dbReference>
<evidence type="ECO:0000256" key="9">
    <source>
        <dbReference type="ARBA" id="ARBA00023303"/>
    </source>
</evidence>
<evidence type="ECO:0000256" key="8">
    <source>
        <dbReference type="ARBA" id="ARBA00023136"/>
    </source>
</evidence>
<dbReference type="GO" id="GO:0140114">
    <property type="term" value="P:cellular detoxification of fluoride"/>
    <property type="evidence" value="ECO:0007669"/>
    <property type="project" value="UniProtKB-UniRule"/>
</dbReference>
<feature type="transmembrane region" description="Helical" evidence="12">
    <location>
        <begin position="68"/>
        <end position="92"/>
    </location>
</feature>
<evidence type="ECO:0000256" key="7">
    <source>
        <dbReference type="ARBA" id="ARBA00023065"/>
    </source>
</evidence>
<keyword evidence="9 12" id="KW-0407">Ion channel</keyword>
<proteinExistence type="inferred from homology"/>
<comment type="function">
    <text evidence="12">Fluoride-specific ion channel. Important for reducing fluoride concentration in the cell, thus reducing its toxicity.</text>
</comment>
<comment type="similarity">
    <text evidence="10 12">Belongs to the fluoride channel Fluc/FEX (TC 1.A.43) family.</text>
</comment>
<accession>A0A344J2P9</accession>
<dbReference type="Pfam" id="PF02537">
    <property type="entry name" value="CRCB"/>
    <property type="match status" value="1"/>
</dbReference>
<keyword evidence="12" id="KW-0479">Metal-binding</keyword>
<keyword evidence="2 12" id="KW-1003">Cell membrane</keyword>
<comment type="subcellular location">
    <subcellularLocation>
        <location evidence="1 12">Cell membrane</location>
        <topology evidence="1 12">Multi-pass membrane protein</topology>
    </subcellularLocation>
</comment>
<dbReference type="HAMAP" id="MF_00454">
    <property type="entry name" value="FluC"/>
    <property type="match status" value="1"/>
</dbReference>
<protein>
    <recommendedName>
        <fullName evidence="12">Fluoride-specific ion channel FluC</fullName>
    </recommendedName>
</protein>
<keyword evidence="14" id="KW-1185">Reference proteome</keyword>
<evidence type="ECO:0000313" key="14">
    <source>
        <dbReference type="Proteomes" id="UP000251842"/>
    </source>
</evidence>
<dbReference type="PANTHER" id="PTHR28259">
    <property type="entry name" value="FLUORIDE EXPORT PROTEIN 1-RELATED"/>
    <property type="match status" value="1"/>
</dbReference>
<feature type="transmembrane region" description="Helical" evidence="12">
    <location>
        <begin position="6"/>
        <end position="25"/>
    </location>
</feature>
<evidence type="ECO:0000256" key="5">
    <source>
        <dbReference type="ARBA" id="ARBA00022989"/>
    </source>
</evidence>
<feature type="binding site" evidence="12">
    <location>
        <position position="79"/>
    </location>
    <ligand>
        <name>Na(+)</name>
        <dbReference type="ChEBI" id="CHEBI:29101"/>
        <note>structural</note>
    </ligand>
</feature>
<keyword evidence="5 12" id="KW-1133">Transmembrane helix</keyword>
<dbReference type="KEGG" id="lue:DCD74_00130"/>
<keyword evidence="6 12" id="KW-0915">Sodium</keyword>
<dbReference type="GO" id="GO:0005886">
    <property type="term" value="C:plasma membrane"/>
    <property type="evidence" value="ECO:0007669"/>
    <property type="project" value="UniProtKB-SubCell"/>
</dbReference>
<evidence type="ECO:0000256" key="11">
    <source>
        <dbReference type="ARBA" id="ARBA00035585"/>
    </source>
</evidence>